<name>A0A0F9MNT4_9ZZZZ</name>
<accession>A0A0F9MNT4</accession>
<protein>
    <submittedName>
        <fullName evidence="1">Uncharacterized protein</fullName>
    </submittedName>
</protein>
<dbReference type="AlphaFoldDB" id="A0A0F9MNT4"/>
<gene>
    <name evidence="1" type="ORF">LCGC14_1051210</name>
</gene>
<reference evidence="1" key="1">
    <citation type="journal article" date="2015" name="Nature">
        <title>Complex archaea that bridge the gap between prokaryotes and eukaryotes.</title>
        <authorList>
            <person name="Spang A."/>
            <person name="Saw J.H."/>
            <person name="Jorgensen S.L."/>
            <person name="Zaremba-Niedzwiedzka K."/>
            <person name="Martijn J."/>
            <person name="Lind A.E."/>
            <person name="van Eijk R."/>
            <person name="Schleper C."/>
            <person name="Guy L."/>
            <person name="Ettema T.J."/>
        </authorList>
    </citation>
    <scope>NUCLEOTIDE SEQUENCE</scope>
</reference>
<evidence type="ECO:0000313" key="1">
    <source>
        <dbReference type="EMBL" id="KKN09000.1"/>
    </source>
</evidence>
<dbReference type="EMBL" id="LAZR01004395">
    <property type="protein sequence ID" value="KKN09000.1"/>
    <property type="molecule type" value="Genomic_DNA"/>
</dbReference>
<organism evidence="1">
    <name type="scientific">marine sediment metagenome</name>
    <dbReference type="NCBI Taxonomy" id="412755"/>
    <lineage>
        <taxon>unclassified sequences</taxon>
        <taxon>metagenomes</taxon>
        <taxon>ecological metagenomes</taxon>
    </lineage>
</organism>
<proteinExistence type="predicted"/>
<sequence>MKEVERIDKEGRLSIWHEEHMSMSKSACINYDKEKDPSKGLAIDNMVEFQWWGNFDSLKDKDLCEEAKEWCKENCNGLVYGNYLSGSFKFELKEDAFAFRMRWT</sequence>
<comment type="caution">
    <text evidence="1">The sequence shown here is derived from an EMBL/GenBank/DDBJ whole genome shotgun (WGS) entry which is preliminary data.</text>
</comment>